<proteinExistence type="predicted"/>
<feature type="non-terminal residue" evidence="2">
    <location>
        <position position="1"/>
    </location>
</feature>
<feature type="compositionally biased region" description="Low complexity" evidence="1">
    <location>
        <begin position="232"/>
        <end position="241"/>
    </location>
</feature>
<keyword evidence="3" id="KW-1185">Reference proteome</keyword>
<protein>
    <submittedName>
        <fullName evidence="2">Uncharacterized protein</fullName>
    </submittedName>
</protein>
<dbReference type="GO" id="GO:0003676">
    <property type="term" value="F:nucleic acid binding"/>
    <property type="evidence" value="ECO:0007669"/>
    <property type="project" value="InterPro"/>
</dbReference>
<evidence type="ECO:0000313" key="3">
    <source>
        <dbReference type="Proteomes" id="UP000327493"/>
    </source>
</evidence>
<comment type="caution">
    <text evidence="2">The sequence shown here is derived from an EMBL/GenBank/DDBJ whole genome shotgun (WGS) entry which is preliminary data.</text>
</comment>
<dbReference type="Proteomes" id="UP000327493">
    <property type="component" value="Unassembled WGS sequence"/>
</dbReference>
<feature type="region of interest" description="Disordered" evidence="1">
    <location>
        <begin position="118"/>
        <end position="241"/>
    </location>
</feature>
<evidence type="ECO:0000256" key="1">
    <source>
        <dbReference type="SAM" id="MobiDB-lite"/>
    </source>
</evidence>
<dbReference type="Gene3D" id="3.30.420.10">
    <property type="entry name" value="Ribonuclease H-like superfamily/Ribonuclease H"/>
    <property type="match status" value="1"/>
</dbReference>
<dbReference type="InterPro" id="IPR036397">
    <property type="entry name" value="RNaseH_sf"/>
</dbReference>
<name>A0A5J5C7Q1_9PERO</name>
<sequence length="255" mass="29363">IDYCTRWAQAYAIKSKSAAEVTKALAKLVEDKPNTWDQYLDAVMFGLRTKKQLTTQFSPYYLMFGREARYPSEVPEHYQFDGSFEDDYTNEEVAIDIERHEKIMNIVDKNVDKLHARTRGRLSKKEQQSLQVGDSTAPHRLQNPLKQTAPHWLQDPHDSRTPSSRRPLTGYRTLSSCRPLSRSTTRSSRQPHTDSRTPSSRRPLTGYRPLSSCRPLSRSTTRSSRQPHTDSRTPSSSRSLSGFRCFSSSIWESIF</sequence>
<feature type="compositionally biased region" description="Low complexity" evidence="1">
    <location>
        <begin position="172"/>
        <end position="188"/>
    </location>
</feature>
<dbReference type="AlphaFoldDB" id="A0A5J5C7Q1"/>
<dbReference type="EMBL" id="VOFY01002146">
    <property type="protein sequence ID" value="KAA8577697.1"/>
    <property type="molecule type" value="Genomic_DNA"/>
</dbReference>
<gene>
    <name evidence="2" type="ORF">FQN60_016784</name>
</gene>
<feature type="compositionally biased region" description="Low complexity" evidence="1">
    <location>
        <begin position="208"/>
        <end position="224"/>
    </location>
</feature>
<reference evidence="2 3" key="1">
    <citation type="submission" date="2019-08" db="EMBL/GenBank/DDBJ databases">
        <title>A chromosome-level genome assembly, high-density linkage maps, and genome scans reveal the genomic architecture of hybrid incompatibilities underlying speciation via character displacement in darters (Percidae: Etheostominae).</title>
        <authorList>
            <person name="Moran R.L."/>
            <person name="Catchen J.M."/>
            <person name="Fuller R.C."/>
        </authorList>
    </citation>
    <scope>NUCLEOTIDE SEQUENCE [LARGE SCALE GENOMIC DNA]</scope>
    <source>
        <strain evidence="2">EspeVRDwgs_2016</strain>
        <tissue evidence="2">Muscle</tissue>
    </source>
</reference>
<evidence type="ECO:0000313" key="2">
    <source>
        <dbReference type="EMBL" id="KAA8577697.1"/>
    </source>
</evidence>
<accession>A0A5J5C7Q1</accession>
<organism evidence="2 3">
    <name type="scientific">Etheostoma spectabile</name>
    <name type="common">orangethroat darter</name>
    <dbReference type="NCBI Taxonomy" id="54343"/>
    <lineage>
        <taxon>Eukaryota</taxon>
        <taxon>Metazoa</taxon>
        <taxon>Chordata</taxon>
        <taxon>Craniata</taxon>
        <taxon>Vertebrata</taxon>
        <taxon>Euteleostomi</taxon>
        <taxon>Actinopterygii</taxon>
        <taxon>Neopterygii</taxon>
        <taxon>Teleostei</taxon>
        <taxon>Neoteleostei</taxon>
        <taxon>Acanthomorphata</taxon>
        <taxon>Eupercaria</taxon>
        <taxon>Perciformes</taxon>
        <taxon>Percoidei</taxon>
        <taxon>Percidae</taxon>
        <taxon>Etheostomatinae</taxon>
        <taxon>Etheostoma</taxon>
    </lineage>
</organism>
<feature type="non-terminal residue" evidence="2">
    <location>
        <position position="255"/>
    </location>
</feature>